<dbReference type="EMBL" id="UXUI01008456">
    <property type="protein sequence ID" value="VDD91537.1"/>
    <property type="molecule type" value="Genomic_DNA"/>
</dbReference>
<keyword evidence="3" id="KW-1185">Reference proteome</keyword>
<evidence type="ECO:0000313" key="4">
    <source>
        <dbReference type="WBParaSite" id="EVEC_0000674001-mRNA-1"/>
    </source>
</evidence>
<sequence>MPATSDQEIHEISADDTPLRLSSNPAVQEIIALKPESERTDADVIKHIRPVGKIALIGGKYSRSSFFFLTL</sequence>
<dbReference type="WBParaSite" id="EVEC_0000674001-mRNA-1">
    <property type="protein sequence ID" value="EVEC_0000674001-mRNA-1"/>
    <property type="gene ID" value="EVEC_0000674001"/>
</dbReference>
<feature type="region of interest" description="Disordered" evidence="1">
    <location>
        <begin position="1"/>
        <end position="20"/>
    </location>
</feature>
<name>A0A0N4V8M8_ENTVE</name>
<accession>A0A0N4V8M8</accession>
<proteinExistence type="predicted"/>
<evidence type="ECO:0000256" key="1">
    <source>
        <dbReference type="SAM" id="MobiDB-lite"/>
    </source>
</evidence>
<reference evidence="4" key="1">
    <citation type="submission" date="2017-02" db="UniProtKB">
        <authorList>
            <consortium name="WormBaseParasite"/>
        </authorList>
    </citation>
    <scope>IDENTIFICATION</scope>
</reference>
<protein>
    <submittedName>
        <fullName evidence="4">Plug domain-containing protein</fullName>
    </submittedName>
</protein>
<reference evidence="2 3" key="2">
    <citation type="submission" date="2018-10" db="EMBL/GenBank/DDBJ databases">
        <authorList>
            <consortium name="Pathogen Informatics"/>
        </authorList>
    </citation>
    <scope>NUCLEOTIDE SEQUENCE [LARGE SCALE GENOMIC DNA]</scope>
</reference>
<evidence type="ECO:0000313" key="2">
    <source>
        <dbReference type="EMBL" id="VDD91537.1"/>
    </source>
</evidence>
<dbReference type="Proteomes" id="UP000274131">
    <property type="component" value="Unassembled WGS sequence"/>
</dbReference>
<gene>
    <name evidence="2" type="ORF">EVEC_LOCUS6288</name>
</gene>
<dbReference type="AlphaFoldDB" id="A0A0N4V8M8"/>
<evidence type="ECO:0000313" key="3">
    <source>
        <dbReference type="Proteomes" id="UP000274131"/>
    </source>
</evidence>
<organism evidence="4">
    <name type="scientific">Enterobius vermicularis</name>
    <name type="common">Human pinworm</name>
    <dbReference type="NCBI Taxonomy" id="51028"/>
    <lineage>
        <taxon>Eukaryota</taxon>
        <taxon>Metazoa</taxon>
        <taxon>Ecdysozoa</taxon>
        <taxon>Nematoda</taxon>
        <taxon>Chromadorea</taxon>
        <taxon>Rhabditida</taxon>
        <taxon>Spirurina</taxon>
        <taxon>Oxyuridomorpha</taxon>
        <taxon>Oxyuroidea</taxon>
        <taxon>Oxyuridae</taxon>
        <taxon>Enterobius</taxon>
    </lineage>
</organism>